<accession>A0ABS7CXF1</accession>
<feature type="chain" id="PRO_5047213169" description="Lipocalin-like domain-containing protein" evidence="1">
    <location>
        <begin position="19"/>
        <end position="143"/>
    </location>
</feature>
<evidence type="ECO:0000313" key="3">
    <source>
        <dbReference type="Proteomes" id="UP000813018"/>
    </source>
</evidence>
<organism evidence="2 3">
    <name type="scientific">Pontibacter aydingkolensis</name>
    <dbReference type="NCBI Taxonomy" id="1911536"/>
    <lineage>
        <taxon>Bacteria</taxon>
        <taxon>Pseudomonadati</taxon>
        <taxon>Bacteroidota</taxon>
        <taxon>Cytophagia</taxon>
        <taxon>Cytophagales</taxon>
        <taxon>Hymenobacteraceae</taxon>
        <taxon>Pontibacter</taxon>
    </lineage>
</organism>
<dbReference type="EMBL" id="JAHYXK010000015">
    <property type="protein sequence ID" value="MBW7468514.1"/>
    <property type="molecule type" value="Genomic_DNA"/>
</dbReference>
<evidence type="ECO:0000256" key="1">
    <source>
        <dbReference type="SAM" id="SignalP"/>
    </source>
</evidence>
<gene>
    <name evidence="2" type="ORF">K0O23_15665</name>
</gene>
<proteinExistence type="predicted"/>
<dbReference type="Proteomes" id="UP000813018">
    <property type="component" value="Unassembled WGS sequence"/>
</dbReference>
<evidence type="ECO:0000313" key="2">
    <source>
        <dbReference type="EMBL" id="MBW7468514.1"/>
    </source>
</evidence>
<sequence length="143" mass="16452">MSLRALFSLLLCCFLVSACNKDEVPSREEQLLGKWNIVESRIKVYKTHNGSQTVYVDNTSSFEKGKFTKELLEGGVYIENTNSTSTWELIDKGNKLKFTSDARFTYEIVLLSGTTLKLYRKYTFPSTNTDIHTEEETILLERM</sequence>
<reference evidence="2 3" key="1">
    <citation type="journal article" date="2016" name="Int. J. Syst. Evol. Microbiol.">
        <title>Pontibacter aydingkolensis sp. nov., isolated from soil of a salt lake.</title>
        <authorList>
            <person name="Osman G."/>
            <person name="Zhang T."/>
            <person name="Lou K."/>
            <person name="Gao Y."/>
            <person name="Chang W."/>
            <person name="Lin Q."/>
            <person name="Yang H.M."/>
            <person name="Huo X.D."/>
            <person name="Wang N."/>
        </authorList>
    </citation>
    <scope>NUCLEOTIDE SEQUENCE [LARGE SCALE GENOMIC DNA]</scope>
    <source>
        <strain evidence="2 3">KACC 19255</strain>
    </source>
</reference>
<dbReference type="PROSITE" id="PS51257">
    <property type="entry name" value="PROKAR_LIPOPROTEIN"/>
    <property type="match status" value="1"/>
</dbReference>
<dbReference type="RefSeq" id="WP_219878385.1">
    <property type="nucleotide sequence ID" value="NZ_JAHYXK010000015.1"/>
</dbReference>
<protein>
    <recommendedName>
        <fullName evidence="4">Lipocalin-like domain-containing protein</fullName>
    </recommendedName>
</protein>
<keyword evidence="1" id="KW-0732">Signal</keyword>
<comment type="caution">
    <text evidence="2">The sequence shown here is derived from an EMBL/GenBank/DDBJ whole genome shotgun (WGS) entry which is preliminary data.</text>
</comment>
<feature type="signal peptide" evidence="1">
    <location>
        <begin position="1"/>
        <end position="18"/>
    </location>
</feature>
<keyword evidence="3" id="KW-1185">Reference proteome</keyword>
<evidence type="ECO:0008006" key="4">
    <source>
        <dbReference type="Google" id="ProtNLM"/>
    </source>
</evidence>
<name>A0ABS7CXF1_9BACT</name>